<dbReference type="Proteomes" id="UP000663881">
    <property type="component" value="Unassembled WGS sequence"/>
</dbReference>
<evidence type="ECO:0000313" key="2">
    <source>
        <dbReference type="EMBL" id="CAF1154157.1"/>
    </source>
</evidence>
<dbReference type="InterPro" id="IPR032466">
    <property type="entry name" value="Metal_Hydrolase"/>
</dbReference>
<proteinExistence type="predicted"/>
<dbReference type="OrthoDB" id="5850839at2759"/>
<evidence type="ECO:0000313" key="4">
    <source>
        <dbReference type="EMBL" id="CAF3603771.1"/>
    </source>
</evidence>
<dbReference type="Proteomes" id="UP000663868">
    <property type="component" value="Unassembled WGS sequence"/>
</dbReference>
<organism evidence="3 7">
    <name type="scientific">Adineta steineri</name>
    <dbReference type="NCBI Taxonomy" id="433720"/>
    <lineage>
        <taxon>Eukaryota</taxon>
        <taxon>Metazoa</taxon>
        <taxon>Spiralia</taxon>
        <taxon>Gnathifera</taxon>
        <taxon>Rotifera</taxon>
        <taxon>Eurotatoria</taxon>
        <taxon>Bdelloidea</taxon>
        <taxon>Adinetida</taxon>
        <taxon>Adinetidae</taxon>
        <taxon>Adineta</taxon>
    </lineage>
</organism>
<dbReference type="Proteomes" id="UP000663860">
    <property type="component" value="Unassembled WGS sequence"/>
</dbReference>
<dbReference type="EMBL" id="CAJOBB010000199">
    <property type="protein sequence ID" value="CAF3607111.1"/>
    <property type="molecule type" value="Genomic_DNA"/>
</dbReference>
<accession>A0A815AL39</accession>
<dbReference type="Gene3D" id="3.20.20.140">
    <property type="entry name" value="Metal-dependent hydrolases"/>
    <property type="match status" value="1"/>
</dbReference>
<dbReference type="Proteomes" id="UP000663891">
    <property type="component" value="Unassembled WGS sequence"/>
</dbReference>
<dbReference type="Proteomes" id="UP000663845">
    <property type="component" value="Unassembled WGS sequence"/>
</dbReference>
<comment type="caution">
    <text evidence="3">The sequence shown here is derived from an EMBL/GenBank/DDBJ whole genome shotgun (WGS) entry which is preliminary data.</text>
</comment>
<dbReference type="EMBL" id="CAJNON010000055">
    <property type="protein sequence ID" value="CAF0881865.1"/>
    <property type="molecule type" value="Genomic_DNA"/>
</dbReference>
<name>A0A815AL39_9BILA</name>
<evidence type="ECO:0000313" key="6">
    <source>
        <dbReference type="EMBL" id="CAF3624259.1"/>
    </source>
</evidence>
<gene>
    <name evidence="3" type="ORF">IZO911_LOCUS31777</name>
    <name evidence="2" type="ORF">JYZ213_LOCUS24273</name>
    <name evidence="5" type="ORF">KXQ929_LOCUS5444</name>
    <name evidence="6" type="ORF">OKA104_LOCUS7787</name>
    <name evidence="4" type="ORF">OXD698_LOCUS6556</name>
    <name evidence="1" type="ORF">VCS650_LOCUS8291</name>
</gene>
<dbReference type="AlphaFoldDB" id="A0A815AL39"/>
<dbReference type="EMBL" id="CAJOAZ010000287">
    <property type="protein sequence ID" value="CAF3603771.1"/>
    <property type="molecule type" value="Genomic_DNA"/>
</dbReference>
<dbReference type="EMBL" id="CAJNOG010000296">
    <property type="protein sequence ID" value="CAF1154157.1"/>
    <property type="molecule type" value="Genomic_DNA"/>
</dbReference>
<dbReference type="EMBL" id="CAJOAY010000305">
    <property type="protein sequence ID" value="CAF3624259.1"/>
    <property type="molecule type" value="Genomic_DNA"/>
</dbReference>
<evidence type="ECO:0000313" key="1">
    <source>
        <dbReference type="EMBL" id="CAF0881865.1"/>
    </source>
</evidence>
<dbReference type="EMBL" id="CAJNOE010000531">
    <property type="protein sequence ID" value="CAF1258941.1"/>
    <property type="molecule type" value="Genomic_DNA"/>
</dbReference>
<dbReference type="SUPFAM" id="SSF51556">
    <property type="entry name" value="Metallo-dependent hydrolases"/>
    <property type="match status" value="1"/>
</dbReference>
<reference evidence="3" key="1">
    <citation type="submission" date="2021-02" db="EMBL/GenBank/DDBJ databases">
        <authorList>
            <person name="Nowell W R."/>
        </authorList>
    </citation>
    <scope>NUCLEOTIDE SEQUENCE</scope>
</reference>
<sequence length="68" mass="8094">MTPINNRHQFYRWFIDYEFKNTNVKIYTTYGVHPKYLPTNTEKVGIGECGLDDTGNYPFELQVIVFKK</sequence>
<dbReference type="Proteomes" id="UP000663844">
    <property type="component" value="Unassembled WGS sequence"/>
</dbReference>
<evidence type="ECO:0000313" key="3">
    <source>
        <dbReference type="EMBL" id="CAF1258941.1"/>
    </source>
</evidence>
<evidence type="ECO:0000313" key="5">
    <source>
        <dbReference type="EMBL" id="CAF3607111.1"/>
    </source>
</evidence>
<protein>
    <submittedName>
        <fullName evidence="3">Uncharacterized protein</fullName>
    </submittedName>
</protein>
<evidence type="ECO:0000313" key="7">
    <source>
        <dbReference type="Proteomes" id="UP000663860"/>
    </source>
</evidence>